<keyword evidence="2" id="KW-0812">Transmembrane</keyword>
<name>A0A6G0X9S5_9STRA</name>
<evidence type="ECO:0000313" key="4">
    <source>
        <dbReference type="Proteomes" id="UP000481153"/>
    </source>
</evidence>
<accession>A0A6G0X9S5</accession>
<reference evidence="3 4" key="1">
    <citation type="submission" date="2019-07" db="EMBL/GenBank/DDBJ databases">
        <title>Genomics analysis of Aphanomyces spp. identifies a new class of oomycete effector associated with host adaptation.</title>
        <authorList>
            <person name="Gaulin E."/>
        </authorList>
    </citation>
    <scope>NUCLEOTIDE SEQUENCE [LARGE SCALE GENOMIC DNA]</scope>
    <source>
        <strain evidence="3 4">ATCC 201684</strain>
    </source>
</reference>
<gene>
    <name evidence="3" type="ORF">Ae201684_007168</name>
</gene>
<feature type="transmembrane region" description="Helical" evidence="2">
    <location>
        <begin position="14"/>
        <end position="39"/>
    </location>
</feature>
<sequence length="101" mass="11506">MAERYKITISVDKTVAICLLVVMGIIVAFIFLSTVCHCLRGSKKKTRYSQRVFMFDESTGQNHHDYLDPFLGPPDYEQPHGEVKPPAYHELPSAPPFEHDV</sequence>
<keyword evidence="4" id="KW-1185">Reference proteome</keyword>
<evidence type="ECO:0000256" key="2">
    <source>
        <dbReference type="SAM" id="Phobius"/>
    </source>
</evidence>
<keyword evidence="2" id="KW-1133">Transmembrane helix</keyword>
<organism evidence="3 4">
    <name type="scientific">Aphanomyces euteiches</name>
    <dbReference type="NCBI Taxonomy" id="100861"/>
    <lineage>
        <taxon>Eukaryota</taxon>
        <taxon>Sar</taxon>
        <taxon>Stramenopiles</taxon>
        <taxon>Oomycota</taxon>
        <taxon>Saprolegniomycetes</taxon>
        <taxon>Saprolegniales</taxon>
        <taxon>Verrucalvaceae</taxon>
        <taxon>Aphanomyces</taxon>
    </lineage>
</organism>
<dbReference type="VEuPathDB" id="FungiDB:AeMF1_010812"/>
<comment type="caution">
    <text evidence="3">The sequence shown here is derived from an EMBL/GenBank/DDBJ whole genome shotgun (WGS) entry which is preliminary data.</text>
</comment>
<proteinExistence type="predicted"/>
<keyword evidence="2" id="KW-0472">Membrane</keyword>
<evidence type="ECO:0000256" key="1">
    <source>
        <dbReference type="SAM" id="MobiDB-lite"/>
    </source>
</evidence>
<dbReference type="Proteomes" id="UP000481153">
    <property type="component" value="Unassembled WGS sequence"/>
</dbReference>
<evidence type="ECO:0000313" key="3">
    <source>
        <dbReference type="EMBL" id="KAF0736721.1"/>
    </source>
</evidence>
<protein>
    <submittedName>
        <fullName evidence="3">Uncharacterized protein</fullName>
    </submittedName>
</protein>
<dbReference type="EMBL" id="VJMJ01000088">
    <property type="protein sequence ID" value="KAF0736721.1"/>
    <property type="molecule type" value="Genomic_DNA"/>
</dbReference>
<dbReference type="AlphaFoldDB" id="A0A6G0X9S5"/>
<dbReference type="OrthoDB" id="75274at2759"/>
<feature type="region of interest" description="Disordered" evidence="1">
    <location>
        <begin position="74"/>
        <end position="101"/>
    </location>
</feature>